<sequence>MTDTEAPVVWQRVPQGWIELVAFSDDEIARRWWEAYLAPARGAVDADALATMTAGFHEARRVLQDAPYSVAGIFPYLVDEPTVFFLGTTVLPAPSDAAAARTASSLTGLVRFDDDMRTESFVALDGRTGSASLGRATMPDGGEVGAVIGEVPLPANEGTVFVVALSLDVDRLDELAPYAALALDSTRLLGADEEPPSYPPAEWLAAASEGGA</sequence>
<evidence type="ECO:0000313" key="2">
    <source>
        <dbReference type="EMBL" id="RLK52897.1"/>
    </source>
</evidence>
<gene>
    <name evidence="2" type="ORF">C7474_0859</name>
</gene>
<keyword evidence="3" id="KW-1185">Reference proteome</keyword>
<dbReference type="AlphaFoldDB" id="A0A498CCS4"/>
<proteinExistence type="predicted"/>
<feature type="region of interest" description="Disordered" evidence="1">
    <location>
        <begin position="193"/>
        <end position="212"/>
    </location>
</feature>
<accession>A0A498CCS4</accession>
<evidence type="ECO:0000313" key="3">
    <source>
        <dbReference type="Proteomes" id="UP000273158"/>
    </source>
</evidence>
<organism evidence="2 3">
    <name type="scientific">Microbacterium telephonicum</name>
    <dbReference type="NCBI Taxonomy" id="1714841"/>
    <lineage>
        <taxon>Bacteria</taxon>
        <taxon>Bacillati</taxon>
        <taxon>Actinomycetota</taxon>
        <taxon>Actinomycetes</taxon>
        <taxon>Micrococcales</taxon>
        <taxon>Microbacteriaceae</taxon>
        <taxon>Microbacterium</taxon>
    </lineage>
</organism>
<dbReference type="RefSeq" id="WP_121057677.1">
    <property type="nucleotide sequence ID" value="NZ_RCDB01000001.1"/>
</dbReference>
<dbReference type="OrthoDB" id="5059624at2"/>
<comment type="caution">
    <text evidence="2">The sequence shown here is derived from an EMBL/GenBank/DDBJ whole genome shotgun (WGS) entry which is preliminary data.</text>
</comment>
<dbReference type="EMBL" id="RCDB01000001">
    <property type="protein sequence ID" value="RLK52897.1"/>
    <property type="molecule type" value="Genomic_DNA"/>
</dbReference>
<evidence type="ECO:0000256" key="1">
    <source>
        <dbReference type="SAM" id="MobiDB-lite"/>
    </source>
</evidence>
<protein>
    <submittedName>
        <fullName evidence="2">Uncharacterized protein</fullName>
    </submittedName>
</protein>
<dbReference type="Proteomes" id="UP000273158">
    <property type="component" value="Unassembled WGS sequence"/>
</dbReference>
<reference evidence="2 3" key="1">
    <citation type="journal article" date="2015" name="Stand. Genomic Sci.">
        <title>Genomic Encyclopedia of Bacterial and Archaeal Type Strains, Phase III: the genomes of soil and plant-associated and newly described type strains.</title>
        <authorList>
            <person name="Whitman W.B."/>
            <person name="Woyke T."/>
            <person name="Klenk H.P."/>
            <person name="Zhou Y."/>
            <person name="Lilburn T.G."/>
            <person name="Beck B.J."/>
            <person name="De Vos P."/>
            <person name="Vandamme P."/>
            <person name="Eisen J.A."/>
            <person name="Garrity G."/>
            <person name="Hugenholtz P."/>
            <person name="Kyrpides N.C."/>
        </authorList>
    </citation>
    <scope>NUCLEOTIDE SEQUENCE [LARGE SCALE GENOMIC DNA]</scope>
    <source>
        <strain evidence="2 3">S2T63</strain>
    </source>
</reference>
<name>A0A498CCS4_9MICO</name>